<reference evidence="2" key="3">
    <citation type="submission" date="2023-05" db="EMBL/GenBank/DDBJ databases">
        <authorList>
            <person name="Smith C.H."/>
        </authorList>
    </citation>
    <scope>NUCLEOTIDE SEQUENCE</scope>
    <source>
        <strain evidence="2">CHS0354</strain>
        <tissue evidence="2">Mantle</tissue>
    </source>
</reference>
<reference evidence="2" key="1">
    <citation type="journal article" date="2021" name="Genome Biol. Evol.">
        <title>A High-Quality Reference Genome for a Parasitic Bivalve with Doubly Uniparental Inheritance (Bivalvia: Unionida).</title>
        <authorList>
            <person name="Smith C.H."/>
        </authorList>
    </citation>
    <scope>NUCLEOTIDE SEQUENCE</scope>
    <source>
        <strain evidence="2">CHS0354</strain>
    </source>
</reference>
<gene>
    <name evidence="2" type="ORF">CHS0354_013507</name>
</gene>
<reference evidence="2" key="2">
    <citation type="journal article" date="2021" name="Genome Biol. Evol.">
        <title>Developing a high-quality reference genome for a parasitic bivalve with doubly uniparental inheritance (Bivalvia: Unionida).</title>
        <authorList>
            <person name="Smith C.H."/>
        </authorList>
    </citation>
    <scope>NUCLEOTIDE SEQUENCE</scope>
    <source>
        <strain evidence="2">CHS0354</strain>
        <tissue evidence="2">Mantle</tissue>
    </source>
</reference>
<protein>
    <submittedName>
        <fullName evidence="2">Uncharacterized protein</fullName>
    </submittedName>
</protein>
<feature type="region of interest" description="Disordered" evidence="1">
    <location>
        <begin position="80"/>
        <end position="101"/>
    </location>
</feature>
<accession>A0AAE0T8C5</accession>
<keyword evidence="3" id="KW-1185">Reference proteome</keyword>
<proteinExistence type="predicted"/>
<feature type="compositionally biased region" description="Low complexity" evidence="1">
    <location>
        <begin position="92"/>
        <end position="101"/>
    </location>
</feature>
<sequence>MEWNEGLHSESRNAIKSIVTMKLKRLFIQEHLPNYHLKSMKTFINSRYSHIVSPRYLIEYYEKFSNNFSNFCLKLALTRARTSTPTSPPPTTTTKTPMQPG</sequence>
<organism evidence="2 3">
    <name type="scientific">Potamilus streckersoni</name>
    <dbReference type="NCBI Taxonomy" id="2493646"/>
    <lineage>
        <taxon>Eukaryota</taxon>
        <taxon>Metazoa</taxon>
        <taxon>Spiralia</taxon>
        <taxon>Lophotrochozoa</taxon>
        <taxon>Mollusca</taxon>
        <taxon>Bivalvia</taxon>
        <taxon>Autobranchia</taxon>
        <taxon>Heteroconchia</taxon>
        <taxon>Palaeoheterodonta</taxon>
        <taxon>Unionida</taxon>
        <taxon>Unionoidea</taxon>
        <taxon>Unionidae</taxon>
        <taxon>Ambleminae</taxon>
        <taxon>Lampsilini</taxon>
        <taxon>Potamilus</taxon>
    </lineage>
</organism>
<dbReference type="EMBL" id="JAEAOA010000820">
    <property type="protein sequence ID" value="KAK3605712.1"/>
    <property type="molecule type" value="Genomic_DNA"/>
</dbReference>
<name>A0AAE0T8C5_9BIVA</name>
<dbReference type="Proteomes" id="UP001195483">
    <property type="component" value="Unassembled WGS sequence"/>
</dbReference>
<dbReference type="AlphaFoldDB" id="A0AAE0T8C5"/>
<comment type="caution">
    <text evidence="2">The sequence shown here is derived from an EMBL/GenBank/DDBJ whole genome shotgun (WGS) entry which is preliminary data.</text>
</comment>
<evidence type="ECO:0000256" key="1">
    <source>
        <dbReference type="SAM" id="MobiDB-lite"/>
    </source>
</evidence>
<evidence type="ECO:0000313" key="3">
    <source>
        <dbReference type="Proteomes" id="UP001195483"/>
    </source>
</evidence>
<evidence type="ECO:0000313" key="2">
    <source>
        <dbReference type="EMBL" id="KAK3605712.1"/>
    </source>
</evidence>